<reference evidence="1 2" key="1">
    <citation type="journal article" date="2024" name="BMC Genomics">
        <title>De novo assembly and annotation of Popillia japonica's genome with initial clues to its potential as an invasive pest.</title>
        <authorList>
            <person name="Cucini C."/>
            <person name="Boschi S."/>
            <person name="Funari R."/>
            <person name="Cardaioli E."/>
            <person name="Iannotti N."/>
            <person name="Marturano G."/>
            <person name="Paoli F."/>
            <person name="Bruttini M."/>
            <person name="Carapelli A."/>
            <person name="Frati F."/>
            <person name="Nardi F."/>
        </authorList>
    </citation>
    <scope>NUCLEOTIDE SEQUENCE [LARGE SCALE GENOMIC DNA]</scope>
    <source>
        <strain evidence="1">DMR45628</strain>
    </source>
</reference>
<name>A0AAW1JY66_POPJA</name>
<evidence type="ECO:0000313" key="2">
    <source>
        <dbReference type="Proteomes" id="UP001458880"/>
    </source>
</evidence>
<accession>A0AAW1JY66</accession>
<dbReference type="Proteomes" id="UP001458880">
    <property type="component" value="Unassembled WGS sequence"/>
</dbReference>
<dbReference type="EMBL" id="JASPKY010000310">
    <property type="protein sequence ID" value="KAK9709374.1"/>
    <property type="molecule type" value="Genomic_DNA"/>
</dbReference>
<evidence type="ECO:0000313" key="1">
    <source>
        <dbReference type="EMBL" id="KAK9709374.1"/>
    </source>
</evidence>
<gene>
    <name evidence="1" type="ORF">QE152_g26628</name>
</gene>
<keyword evidence="2" id="KW-1185">Reference proteome</keyword>
<evidence type="ECO:0008006" key="3">
    <source>
        <dbReference type="Google" id="ProtNLM"/>
    </source>
</evidence>
<proteinExistence type="predicted"/>
<organism evidence="1 2">
    <name type="scientific">Popillia japonica</name>
    <name type="common">Japanese beetle</name>
    <dbReference type="NCBI Taxonomy" id="7064"/>
    <lineage>
        <taxon>Eukaryota</taxon>
        <taxon>Metazoa</taxon>
        <taxon>Ecdysozoa</taxon>
        <taxon>Arthropoda</taxon>
        <taxon>Hexapoda</taxon>
        <taxon>Insecta</taxon>
        <taxon>Pterygota</taxon>
        <taxon>Neoptera</taxon>
        <taxon>Endopterygota</taxon>
        <taxon>Coleoptera</taxon>
        <taxon>Polyphaga</taxon>
        <taxon>Scarabaeiformia</taxon>
        <taxon>Scarabaeidae</taxon>
        <taxon>Rutelinae</taxon>
        <taxon>Popillia</taxon>
    </lineage>
</organism>
<comment type="caution">
    <text evidence="1">The sequence shown here is derived from an EMBL/GenBank/DDBJ whole genome shotgun (WGS) entry which is preliminary data.</text>
</comment>
<protein>
    <recommendedName>
        <fullName evidence="3">BTB domain-containing protein</fullName>
    </recommendedName>
</protein>
<sequence length="190" mass="21496">MNKRNNKNISKSQDLNNQVRYAEAVKSTGAIKKVTFADPIPTIDSKIEGELDEEGSCPKKQTFIERDFNIDTLVVSHNSKYFRNLLQMYGLELLIREATRITDTSATCLDNIITNINDVKTDNPLSHISDHNTTQICDFAVGAVSLVTSKMWRDYSNANVQNFMDKLGPEEHRKCGGITAMLMYKTLWIS</sequence>
<dbReference type="AlphaFoldDB" id="A0AAW1JY66"/>